<dbReference type="Proteomes" id="UP000887576">
    <property type="component" value="Unplaced"/>
</dbReference>
<proteinExistence type="predicted"/>
<accession>A0AC34QPB6</accession>
<sequence length="89" mass="10582">MKMPQFLPLRQGENLPLYINRSAETTSFSFIRCWRSLHRKQRNFLLLLTFLTLLGFAYTQFYTFSGQIQTAENREAADFLRKAKEQRVS</sequence>
<organism evidence="1 2">
    <name type="scientific">Panagrolaimus sp. JU765</name>
    <dbReference type="NCBI Taxonomy" id="591449"/>
    <lineage>
        <taxon>Eukaryota</taxon>
        <taxon>Metazoa</taxon>
        <taxon>Ecdysozoa</taxon>
        <taxon>Nematoda</taxon>
        <taxon>Chromadorea</taxon>
        <taxon>Rhabditida</taxon>
        <taxon>Tylenchina</taxon>
        <taxon>Panagrolaimomorpha</taxon>
        <taxon>Panagrolaimoidea</taxon>
        <taxon>Panagrolaimidae</taxon>
        <taxon>Panagrolaimus</taxon>
    </lineage>
</organism>
<protein>
    <submittedName>
        <fullName evidence="2">Uncharacterized protein</fullName>
    </submittedName>
</protein>
<reference evidence="2" key="1">
    <citation type="submission" date="2022-11" db="UniProtKB">
        <authorList>
            <consortium name="WormBaseParasite"/>
        </authorList>
    </citation>
    <scope>IDENTIFICATION</scope>
</reference>
<dbReference type="WBParaSite" id="JU765_v2.g18082.t1">
    <property type="protein sequence ID" value="JU765_v2.g18082.t1"/>
    <property type="gene ID" value="JU765_v2.g18082"/>
</dbReference>
<evidence type="ECO:0000313" key="2">
    <source>
        <dbReference type="WBParaSite" id="JU765_v2.g18082.t1"/>
    </source>
</evidence>
<name>A0AC34QPB6_9BILA</name>
<evidence type="ECO:0000313" key="1">
    <source>
        <dbReference type="Proteomes" id="UP000887576"/>
    </source>
</evidence>